<dbReference type="Proteomes" id="UP000003277">
    <property type="component" value="Unassembled WGS sequence"/>
</dbReference>
<evidence type="ECO:0000256" key="2">
    <source>
        <dbReference type="SAM" id="Phobius"/>
    </source>
</evidence>
<keyword evidence="4" id="KW-1185">Reference proteome</keyword>
<reference evidence="3 4" key="1">
    <citation type="submission" date="2011-11" db="EMBL/GenBank/DDBJ databases">
        <title>The Genome Sequence of Dialister succinatiphilus YIT 11850.</title>
        <authorList>
            <consortium name="The Broad Institute Genome Sequencing Platform"/>
            <person name="Earl A."/>
            <person name="Ward D."/>
            <person name="Feldgarden M."/>
            <person name="Gevers D."/>
            <person name="Morotomi M."/>
            <person name="Young S.K."/>
            <person name="Zeng Q."/>
            <person name="Gargeya S."/>
            <person name="Fitzgerald M."/>
            <person name="Haas B."/>
            <person name="Abouelleil A."/>
            <person name="Alvarado L."/>
            <person name="Arachchi H.M."/>
            <person name="Berlin A."/>
            <person name="Brown A."/>
            <person name="Chapman S.B."/>
            <person name="Dunbar C."/>
            <person name="Gearin G."/>
            <person name="Goldberg J."/>
            <person name="Griggs A."/>
            <person name="Gujja S."/>
            <person name="Heiman D."/>
            <person name="Howarth C."/>
            <person name="Lui A."/>
            <person name="MacDonald P.J.P."/>
            <person name="Montmayeur A."/>
            <person name="Murphy C."/>
            <person name="Neiman D."/>
            <person name="Pearson M."/>
            <person name="Priest M."/>
            <person name="Roberts A."/>
            <person name="Saif S."/>
            <person name="Shea T."/>
            <person name="Sisk P."/>
            <person name="Stolte C."/>
            <person name="Sykes S."/>
            <person name="Wortman J."/>
            <person name="Nusbaum C."/>
            <person name="Birren B."/>
        </authorList>
    </citation>
    <scope>NUCLEOTIDE SEQUENCE [LARGE SCALE GENOMIC DNA]</scope>
    <source>
        <strain evidence="3 4">YIT 11850</strain>
    </source>
</reference>
<sequence length="465" mass="50454">MDEEERRRRRAENALGALAAGASVDESVRRLAEVYRKPLEYRGNRKLFDDGMAKRLAKENLFASGKAVKDPYTGKKLFLRKQEAKLAYGKKWTEHLAEADHVEPVHRIFEAHKDDAWVTNSDIKDAVNSPENLKTISRKLNNAKRDRRNSDFYGDDRYLADKDIHLSKEAKERALEDGRQARSHVDRSLTLKGAGNLAAEFHNAGVKAAVGAAVFSGAMAAVDNMVAVIEGKKEPGEAIKDLVKATGTAAALSYFAGGAVSVISHSLSASSNSLARMLGQAGVPGKVVAAVLATAGIIKNYIYGNITASECIAQLGETGIATSTAAVGMYAGAVLIPLPVIGSLIGGMVGYMLSGKVFTALSGALSSAKLARKERIRIEKECGESIRRIQEYRRELDEITETYFKENRKAFDEALGDMVSGLKLGDADGYIHGADKIIQQLGGKVSYHNMDEFDELMKSDTIIKL</sequence>
<feature type="coiled-coil region" evidence="1">
    <location>
        <begin position="382"/>
        <end position="409"/>
    </location>
</feature>
<evidence type="ECO:0000313" key="4">
    <source>
        <dbReference type="Proteomes" id="UP000003277"/>
    </source>
</evidence>
<dbReference type="AlphaFoldDB" id="H1D238"/>
<proteinExistence type="predicted"/>
<accession>H1D238</accession>
<gene>
    <name evidence="3" type="ORF">HMPREF9453_01676</name>
</gene>
<dbReference type="HOGENOM" id="CLU_567070_0_0_9"/>
<evidence type="ECO:0000256" key="1">
    <source>
        <dbReference type="SAM" id="Coils"/>
    </source>
</evidence>
<dbReference type="eggNOG" id="ENOG502Z8PM">
    <property type="taxonomic scope" value="Bacteria"/>
</dbReference>
<dbReference type="RefSeq" id="WP_008860170.1">
    <property type="nucleotide sequence ID" value="NZ_JH591188.1"/>
</dbReference>
<feature type="transmembrane region" description="Helical" evidence="2">
    <location>
        <begin position="327"/>
        <end position="345"/>
    </location>
</feature>
<evidence type="ECO:0000313" key="3">
    <source>
        <dbReference type="EMBL" id="EHO62386.1"/>
    </source>
</evidence>
<keyword evidence="2" id="KW-0812">Transmembrane</keyword>
<name>H1D238_9FIRM</name>
<keyword evidence="1" id="KW-0175">Coiled coil</keyword>
<keyword evidence="2" id="KW-0472">Membrane</keyword>
<dbReference type="OrthoDB" id="1634387at2"/>
<dbReference type="PATRIC" id="fig|742743.3.peg.1703"/>
<comment type="caution">
    <text evidence="3">The sequence shown here is derived from an EMBL/GenBank/DDBJ whole genome shotgun (WGS) entry which is preliminary data.</text>
</comment>
<dbReference type="STRING" id="742743.HMPREF9453_01676"/>
<protein>
    <submittedName>
        <fullName evidence="3">Uncharacterized protein</fullName>
    </submittedName>
</protein>
<organism evidence="3 4">
    <name type="scientific">Dialister succinatiphilus YIT 11850</name>
    <dbReference type="NCBI Taxonomy" id="742743"/>
    <lineage>
        <taxon>Bacteria</taxon>
        <taxon>Bacillati</taxon>
        <taxon>Bacillota</taxon>
        <taxon>Negativicutes</taxon>
        <taxon>Veillonellales</taxon>
        <taxon>Veillonellaceae</taxon>
        <taxon>Dialister</taxon>
    </lineage>
</organism>
<dbReference type="EMBL" id="ADLT01000053">
    <property type="protein sequence ID" value="EHO62386.1"/>
    <property type="molecule type" value="Genomic_DNA"/>
</dbReference>
<keyword evidence="2" id="KW-1133">Transmembrane helix</keyword>